<proteinExistence type="predicted"/>
<evidence type="ECO:0000259" key="1">
    <source>
        <dbReference type="Pfam" id="PF09413"/>
    </source>
</evidence>
<dbReference type="Pfam" id="PF09413">
    <property type="entry name" value="DUF2007"/>
    <property type="match status" value="1"/>
</dbReference>
<evidence type="ECO:0000313" key="3">
    <source>
        <dbReference type="Proteomes" id="UP000199409"/>
    </source>
</evidence>
<dbReference type="STRING" id="37625.SAMN05660420_02318"/>
<dbReference type="EMBL" id="FNQN01000007">
    <property type="protein sequence ID" value="SEA52604.1"/>
    <property type="molecule type" value="Genomic_DNA"/>
</dbReference>
<reference evidence="2 3" key="1">
    <citation type="submission" date="2016-10" db="EMBL/GenBank/DDBJ databases">
        <authorList>
            <person name="de Groot N.N."/>
        </authorList>
    </citation>
    <scope>NUCLEOTIDE SEQUENCE [LARGE SCALE GENOMIC DNA]</scope>
    <source>
        <strain evidence="2 3">DSM 7343</strain>
    </source>
</reference>
<dbReference type="Proteomes" id="UP000199409">
    <property type="component" value="Unassembled WGS sequence"/>
</dbReference>
<dbReference type="AlphaFoldDB" id="A0A1H4BX04"/>
<protein>
    <submittedName>
        <fullName evidence="2">Putative signal transducing protein</fullName>
    </submittedName>
</protein>
<dbReference type="RefSeq" id="WP_092348545.1">
    <property type="nucleotide sequence ID" value="NZ_FNQN01000007.1"/>
</dbReference>
<dbReference type="InterPro" id="IPR018551">
    <property type="entry name" value="DUF2007"/>
</dbReference>
<gene>
    <name evidence="2" type="ORF">SAMN05660420_02318</name>
</gene>
<sequence>MKKLHVFNYWDRSQASLIQEILANEGIQCILKNDQLSSALGEIPFIECQPELWVIDDEVFPRAQMFLQSWLQNDITPGDSWICPACGERCDAQFGACWACGVLREE</sequence>
<accession>A0A1H4BX04</accession>
<keyword evidence="3" id="KW-1185">Reference proteome</keyword>
<feature type="domain" description="DUF2007" evidence="1">
    <location>
        <begin position="11"/>
        <end position="70"/>
    </location>
</feature>
<dbReference type="OrthoDB" id="9814654at2"/>
<evidence type="ECO:0000313" key="2">
    <source>
        <dbReference type="EMBL" id="SEA52604.1"/>
    </source>
</evidence>
<organism evidence="2 3">
    <name type="scientific">Desulfuromusa kysingii</name>
    <dbReference type="NCBI Taxonomy" id="37625"/>
    <lineage>
        <taxon>Bacteria</taxon>
        <taxon>Pseudomonadati</taxon>
        <taxon>Thermodesulfobacteriota</taxon>
        <taxon>Desulfuromonadia</taxon>
        <taxon>Desulfuromonadales</taxon>
        <taxon>Geopsychrobacteraceae</taxon>
        <taxon>Desulfuromusa</taxon>
    </lineage>
</organism>
<name>A0A1H4BX04_9BACT</name>